<comment type="function">
    <text evidence="10">Selectively catalyzes the oxidative deamination of acidic amino acids. Suppresses the level of D-aspartate in the brain, an amino acid that can act as an agonist for glutamate receptors. Protects the organism from the toxicity of D-amino acids. May also function in the intestine.</text>
</comment>
<dbReference type="Gene3D" id="3.40.50.720">
    <property type="entry name" value="NAD(P)-binding Rossmann-like Domain"/>
    <property type="match status" value="1"/>
</dbReference>
<dbReference type="Gene3D" id="3.30.9.10">
    <property type="entry name" value="D-Amino Acid Oxidase, subunit A, domain 2"/>
    <property type="match status" value="1"/>
</dbReference>
<dbReference type="PROSITE" id="PS00677">
    <property type="entry name" value="DAO"/>
    <property type="match status" value="1"/>
</dbReference>
<reference evidence="15" key="1">
    <citation type="submission" date="2025-08" db="UniProtKB">
        <authorList>
            <consortium name="Ensembl"/>
        </authorList>
    </citation>
    <scope>IDENTIFICATION</scope>
</reference>
<dbReference type="RefSeq" id="XP_072554893.1">
    <property type="nucleotide sequence ID" value="XM_072698792.1"/>
</dbReference>
<keyword evidence="16" id="KW-1185">Reference proteome</keyword>
<dbReference type="RefSeq" id="XP_072554894.1">
    <property type="nucleotide sequence ID" value="XM_072698793.1"/>
</dbReference>
<evidence type="ECO:0000256" key="6">
    <source>
        <dbReference type="ARBA" id="ARBA00023002"/>
    </source>
</evidence>
<feature type="binding site" evidence="13">
    <location>
        <position position="223"/>
    </location>
    <ligand>
        <name>D-dopa</name>
        <dbReference type="ChEBI" id="CHEBI:149689"/>
    </ligand>
</feature>
<dbReference type="Pfam" id="PF01266">
    <property type="entry name" value="DAO"/>
    <property type="match status" value="1"/>
</dbReference>
<comment type="cofactor">
    <cofactor evidence="1 13">
        <name>FAD</name>
        <dbReference type="ChEBI" id="CHEBI:57692"/>
    </cofactor>
</comment>
<evidence type="ECO:0000256" key="3">
    <source>
        <dbReference type="ARBA" id="ARBA00006730"/>
    </source>
</evidence>
<evidence type="ECO:0000256" key="2">
    <source>
        <dbReference type="ARBA" id="ARBA00004253"/>
    </source>
</evidence>
<comment type="subcellular location">
    <subcellularLocation>
        <location evidence="2">Peroxisome matrix</location>
    </subcellularLocation>
</comment>
<dbReference type="GO" id="GO:0005782">
    <property type="term" value="C:peroxisomal matrix"/>
    <property type="evidence" value="ECO:0007669"/>
    <property type="project" value="UniProtKB-SubCell"/>
</dbReference>
<dbReference type="Proteomes" id="UP000261540">
    <property type="component" value="Unplaced"/>
</dbReference>
<keyword evidence="4" id="KW-0285">Flavoprotein</keyword>
<dbReference type="PANTHER" id="PTHR11530:SF11">
    <property type="entry name" value="D-ASPARTATE OXIDASE"/>
    <property type="match status" value="1"/>
</dbReference>
<evidence type="ECO:0000256" key="11">
    <source>
        <dbReference type="ARBA" id="ARBA00047522"/>
    </source>
</evidence>
<dbReference type="InterPro" id="IPR006181">
    <property type="entry name" value="D-amino_acid_oxidase_CS"/>
</dbReference>
<dbReference type="PIRSF" id="PIRSF000189">
    <property type="entry name" value="D-aa_oxidase"/>
    <property type="match status" value="1"/>
</dbReference>
<evidence type="ECO:0000256" key="10">
    <source>
        <dbReference type="ARBA" id="ARBA00046214"/>
    </source>
</evidence>
<dbReference type="GO" id="GO:0008445">
    <property type="term" value="F:D-aspartate oxidase activity"/>
    <property type="evidence" value="ECO:0007669"/>
    <property type="project" value="UniProtKB-EC"/>
</dbReference>
<evidence type="ECO:0000256" key="8">
    <source>
        <dbReference type="ARBA" id="ARBA00044520"/>
    </source>
</evidence>
<keyword evidence="5 13" id="KW-0274">FAD</keyword>
<dbReference type="GeneID" id="111857924"/>
<feature type="binding site" evidence="13">
    <location>
        <position position="278"/>
    </location>
    <ligand>
        <name>D-dopa</name>
        <dbReference type="ChEBI" id="CHEBI:149689"/>
    </ligand>
</feature>
<feature type="binding site" evidence="13">
    <location>
        <position position="166"/>
    </location>
    <ligand>
        <name>FAD</name>
        <dbReference type="ChEBI" id="CHEBI:57692"/>
    </ligand>
</feature>
<evidence type="ECO:0000256" key="5">
    <source>
        <dbReference type="ARBA" id="ARBA00022827"/>
    </source>
</evidence>
<accession>A0A3B3TEI1</accession>
<feature type="binding site" evidence="13">
    <location>
        <begin position="36"/>
        <end position="37"/>
    </location>
    <ligand>
        <name>FAD</name>
        <dbReference type="ChEBI" id="CHEBI:57692"/>
    </ligand>
</feature>
<organism evidence="15 16">
    <name type="scientific">Paramormyrops kingsleyae</name>
    <dbReference type="NCBI Taxonomy" id="1676925"/>
    <lineage>
        <taxon>Eukaryota</taxon>
        <taxon>Metazoa</taxon>
        <taxon>Chordata</taxon>
        <taxon>Craniata</taxon>
        <taxon>Vertebrata</taxon>
        <taxon>Euteleostomi</taxon>
        <taxon>Actinopterygii</taxon>
        <taxon>Neopterygii</taxon>
        <taxon>Teleostei</taxon>
        <taxon>Osteoglossocephala</taxon>
        <taxon>Osteoglossomorpha</taxon>
        <taxon>Osteoglossiformes</taxon>
        <taxon>Mormyridae</taxon>
        <taxon>Paramormyrops</taxon>
    </lineage>
</organism>
<dbReference type="GeneTree" id="ENSGT00390000018635"/>
<sequence>MRKVGVAVVGAGVVGLSTAVCITEAIPHSDVTVLADRFTPNTTSDVAAGVLFADEFPDIPLEQQRRWFKRTFDHLLAIADSPEASLAGVFLCSGFQVFREVPDDGKPFWSDYVLGFRTMTDEELKRFPQYKFGQVFTTLKCECTVYLPWLQSRLIKAGGKIKNEKVTDLHQLGQRYDVIINCSGLGARDLVGDGELYPVRGQILKVQAPWLKHFVRASDGQTYIYPGMASVTLGGTRQIGDWRLETDAEESAGIMERCRLLEPSLRGAVCQGVQVGLRPGRRNLRLERELLHLQGRWVPVVHNYGHGGWGITLSWGTALDALQLVQQCLTEHPQLAKL</sequence>
<feature type="binding site" evidence="13">
    <location>
        <begin position="43"/>
        <end position="44"/>
    </location>
    <ligand>
        <name>FAD</name>
        <dbReference type="ChEBI" id="CHEBI:57692"/>
    </ligand>
</feature>
<dbReference type="GO" id="GO:0006533">
    <property type="term" value="P:L-aspartate catabolic process"/>
    <property type="evidence" value="ECO:0007669"/>
    <property type="project" value="TreeGrafter"/>
</dbReference>
<evidence type="ECO:0000256" key="9">
    <source>
        <dbReference type="ARBA" id="ARBA00044541"/>
    </source>
</evidence>
<evidence type="ECO:0000259" key="14">
    <source>
        <dbReference type="Pfam" id="PF01266"/>
    </source>
</evidence>
<keyword evidence="6" id="KW-0560">Oxidoreductase</keyword>
<evidence type="ECO:0000313" key="16">
    <source>
        <dbReference type="Proteomes" id="UP000261540"/>
    </source>
</evidence>
<dbReference type="STRING" id="1676925.ENSPKIP00000040711"/>
<evidence type="ECO:0000256" key="4">
    <source>
        <dbReference type="ARBA" id="ARBA00022630"/>
    </source>
</evidence>
<proteinExistence type="inferred from homology"/>
<dbReference type="Ensembl" id="ENSPKIT00000021732.1">
    <property type="protein sequence ID" value="ENSPKIP00000040711.1"/>
    <property type="gene ID" value="ENSPKIG00000017565.1"/>
</dbReference>
<dbReference type="AlphaFoldDB" id="A0A3B3TEI1"/>
<dbReference type="SUPFAM" id="SSF51971">
    <property type="entry name" value="Nucleotide-binding domain"/>
    <property type="match status" value="1"/>
</dbReference>
<feature type="binding site" evidence="13">
    <location>
        <position position="308"/>
    </location>
    <ligand>
        <name>D-dopa</name>
        <dbReference type="ChEBI" id="CHEBI:149689"/>
    </ligand>
</feature>
<dbReference type="InterPro" id="IPR006076">
    <property type="entry name" value="FAD-dep_OxRdtase"/>
</dbReference>
<comment type="similarity">
    <text evidence="3">Belongs to the DAMOX/DASOX family.</text>
</comment>
<dbReference type="EC" id="1.4.3.1" evidence="8"/>
<protein>
    <recommendedName>
        <fullName evidence="9">D-aspartate oxidase</fullName>
        <ecNumber evidence="8">1.4.3.1</ecNumber>
    </recommendedName>
</protein>
<evidence type="ECO:0000256" key="12">
    <source>
        <dbReference type="ARBA" id="ARBA00049882"/>
    </source>
</evidence>
<dbReference type="GO" id="GO:0071949">
    <property type="term" value="F:FAD binding"/>
    <property type="evidence" value="ECO:0007669"/>
    <property type="project" value="InterPro"/>
</dbReference>
<dbReference type="SUPFAM" id="SSF54373">
    <property type="entry name" value="FAD-linked reductases, C-terminal domain"/>
    <property type="match status" value="1"/>
</dbReference>
<evidence type="ECO:0000256" key="13">
    <source>
        <dbReference type="PIRSR" id="PIRSR000189-1"/>
    </source>
</evidence>
<name>A0A3B3TEI1_9TELE</name>
<reference evidence="15" key="2">
    <citation type="submission" date="2025-09" db="UniProtKB">
        <authorList>
            <consortium name="Ensembl"/>
        </authorList>
    </citation>
    <scope>IDENTIFICATION</scope>
</reference>
<evidence type="ECO:0000313" key="15">
    <source>
        <dbReference type="Ensembl" id="ENSPKIP00000040711.1"/>
    </source>
</evidence>
<feature type="domain" description="FAD dependent oxidoreductase" evidence="14">
    <location>
        <begin position="6"/>
        <end position="319"/>
    </location>
</feature>
<comment type="catalytic activity">
    <reaction evidence="12">
        <text>D-glutamate + O2 + H2O = 2-oxoglutarate + H2O2 + NH4(+)</text>
        <dbReference type="Rhea" id="RHEA:10028"/>
        <dbReference type="ChEBI" id="CHEBI:15377"/>
        <dbReference type="ChEBI" id="CHEBI:15379"/>
        <dbReference type="ChEBI" id="CHEBI:16240"/>
        <dbReference type="ChEBI" id="CHEBI:16810"/>
        <dbReference type="ChEBI" id="CHEBI:28938"/>
        <dbReference type="ChEBI" id="CHEBI:29986"/>
    </reaction>
    <physiologicalReaction direction="left-to-right" evidence="12">
        <dbReference type="Rhea" id="RHEA:10029"/>
    </physiologicalReaction>
</comment>
<dbReference type="PANTHER" id="PTHR11530">
    <property type="entry name" value="D-AMINO ACID OXIDASE"/>
    <property type="match status" value="1"/>
</dbReference>
<evidence type="ECO:0000256" key="7">
    <source>
        <dbReference type="ARBA" id="ARBA00023140"/>
    </source>
</evidence>
<keyword evidence="7" id="KW-0576">Peroxisome</keyword>
<comment type="catalytic activity">
    <reaction evidence="11">
        <text>D-aspartate + O2 + H2O = oxaloacetate + H2O2 + NH4(+)</text>
        <dbReference type="Rhea" id="RHEA:12512"/>
        <dbReference type="ChEBI" id="CHEBI:15377"/>
        <dbReference type="ChEBI" id="CHEBI:15379"/>
        <dbReference type="ChEBI" id="CHEBI:16240"/>
        <dbReference type="ChEBI" id="CHEBI:16452"/>
        <dbReference type="ChEBI" id="CHEBI:28938"/>
        <dbReference type="ChEBI" id="CHEBI:29990"/>
        <dbReference type="EC" id="1.4.3.1"/>
    </reaction>
    <physiologicalReaction direction="left-to-right" evidence="11">
        <dbReference type="Rhea" id="RHEA:12513"/>
    </physiologicalReaction>
</comment>
<dbReference type="GO" id="GO:0019478">
    <property type="term" value="P:D-amino acid catabolic process"/>
    <property type="evidence" value="ECO:0007669"/>
    <property type="project" value="UniProtKB-ARBA"/>
</dbReference>
<dbReference type="InterPro" id="IPR023209">
    <property type="entry name" value="DAO"/>
</dbReference>
<feature type="binding site" evidence="13">
    <location>
        <begin position="307"/>
        <end position="312"/>
    </location>
    <ligand>
        <name>FAD</name>
        <dbReference type="ChEBI" id="CHEBI:57692"/>
    </ligand>
</feature>
<evidence type="ECO:0000256" key="1">
    <source>
        <dbReference type="ARBA" id="ARBA00001974"/>
    </source>
</evidence>